<evidence type="ECO:0000256" key="1">
    <source>
        <dbReference type="SAM" id="SignalP"/>
    </source>
</evidence>
<gene>
    <name evidence="2" type="primary">Bm1601</name>
    <name evidence="2" type="ORF">BM_Bm1601</name>
</gene>
<organism evidence="2">
    <name type="scientific">Brugia malayi</name>
    <name type="common">Filarial nematode worm</name>
    <dbReference type="NCBI Taxonomy" id="6279"/>
    <lineage>
        <taxon>Eukaryota</taxon>
        <taxon>Metazoa</taxon>
        <taxon>Ecdysozoa</taxon>
        <taxon>Nematoda</taxon>
        <taxon>Chromadorea</taxon>
        <taxon>Rhabditida</taxon>
        <taxon>Spirurina</taxon>
        <taxon>Spiruromorpha</taxon>
        <taxon>Filarioidea</taxon>
        <taxon>Onchocercidae</taxon>
        <taxon>Brugia</taxon>
    </lineage>
</organism>
<feature type="chain" id="PRO_5009328382" evidence="1">
    <location>
        <begin position="21"/>
        <end position="85"/>
    </location>
</feature>
<protein>
    <submittedName>
        <fullName evidence="2">Bm1601</fullName>
    </submittedName>
</protein>
<reference evidence="2" key="1">
    <citation type="journal article" date="2007" name="Science">
        <title>Draft genome of the filarial nematode parasite Brugia malayi.</title>
        <authorList>
            <person name="Ghedin E."/>
            <person name="Wang S."/>
            <person name="Spiro D."/>
            <person name="Caler E."/>
            <person name="Zhao Q."/>
            <person name="Crabtree J."/>
            <person name="Allen J.E."/>
            <person name="Delcher A.L."/>
            <person name="Guiliano D.B."/>
            <person name="Miranda-Saavedra D."/>
            <person name="Angiuoli S.V."/>
            <person name="Creasy T."/>
            <person name="Amedeo P."/>
            <person name="Haas B."/>
            <person name="El-Sayed N.M."/>
            <person name="Wortman J.R."/>
            <person name="Feldblyum T."/>
            <person name="Tallon L."/>
            <person name="Schatz M."/>
            <person name="Shumway M."/>
            <person name="Koo H."/>
            <person name="Salzberg S.L."/>
            <person name="Schobel S."/>
            <person name="Pertea M."/>
            <person name="Pop M."/>
            <person name="White O."/>
            <person name="Barton G.J."/>
            <person name="Carlow C.K."/>
            <person name="Crawford M.J."/>
            <person name="Daub J."/>
            <person name="Dimmic M.W."/>
            <person name="Estes C.F."/>
            <person name="Foster J.M."/>
            <person name="Ganatra M."/>
            <person name="Gregory W.F."/>
            <person name="Johnson N.M."/>
            <person name="Jin J."/>
            <person name="Komuniecki R."/>
            <person name="Korf I."/>
            <person name="Kumar S."/>
            <person name="Laney S."/>
            <person name="Li B.W."/>
            <person name="Li W."/>
            <person name="Lindblom T.H."/>
            <person name="Lustigman S."/>
            <person name="Ma D."/>
            <person name="Maina C.V."/>
            <person name="Martin D.M."/>
            <person name="McCarter J.P."/>
            <person name="McReynolds L."/>
            <person name="Mitreva M."/>
            <person name="Nutman T.B."/>
            <person name="Parkinson J."/>
            <person name="Peregrin-Alvarez J.M."/>
            <person name="Poole C."/>
            <person name="Ren Q."/>
            <person name="Saunders L."/>
            <person name="Sluder A.E."/>
            <person name="Smith K."/>
            <person name="Stanke M."/>
            <person name="Unnasch T.R."/>
            <person name="Ware J."/>
            <person name="Wei A.D."/>
            <person name="Weil G."/>
            <person name="Williams D.J."/>
            <person name="Zhang Y."/>
            <person name="Williams S.A."/>
            <person name="Fraser-Liggett C."/>
            <person name="Slatko B."/>
            <person name="Blaxter M.L."/>
            <person name="Scott A.L."/>
        </authorList>
    </citation>
    <scope>NUCLEOTIDE SEQUENCE</scope>
    <source>
        <strain evidence="2">FR3</strain>
    </source>
</reference>
<dbReference type="AlphaFoldDB" id="A0A1I9G761"/>
<proteinExistence type="predicted"/>
<feature type="signal peptide" evidence="1">
    <location>
        <begin position="1"/>
        <end position="20"/>
    </location>
</feature>
<evidence type="ECO:0000313" key="2">
    <source>
        <dbReference type="EMBL" id="CDQ04109.1"/>
    </source>
</evidence>
<accession>A0A1I9G761</accession>
<reference evidence="2" key="2">
    <citation type="submission" date="2012-12" db="EMBL/GenBank/DDBJ databases">
        <authorList>
            <consortium name="WormBase Consortium"/>
            <person name="Ghedin E."/>
            <person name="Paulini M."/>
        </authorList>
    </citation>
    <scope>NUCLEOTIDE SEQUENCE</scope>
    <source>
        <strain evidence="2">FR3</strain>
    </source>
</reference>
<sequence>MNLITTVIITVLLSQRLIQCDECDVKLLKTAFPDPDYLIYGLREDRSILLLPSDIVNNDSVSEKLPSLLDDGLSKGPDINHYDVS</sequence>
<keyword evidence="1" id="KW-0732">Signal</keyword>
<dbReference type="EMBL" id="LN863957">
    <property type="protein sequence ID" value="CDQ04109.1"/>
    <property type="molecule type" value="Genomic_DNA"/>
</dbReference>
<name>A0A1I9G761_BRUMA</name>